<protein>
    <submittedName>
        <fullName evidence="2">Uncharacterized protein</fullName>
    </submittedName>
</protein>
<dbReference type="EMBL" id="MN739010">
    <property type="protein sequence ID" value="QHT34884.1"/>
    <property type="molecule type" value="Genomic_DNA"/>
</dbReference>
<feature type="compositionally biased region" description="Basic and acidic residues" evidence="1">
    <location>
        <begin position="11"/>
        <end position="46"/>
    </location>
</feature>
<evidence type="ECO:0000313" key="2">
    <source>
        <dbReference type="EMBL" id="QHT34884.1"/>
    </source>
</evidence>
<name>A0A6C0F0E2_9ZZZZ</name>
<sequence>MPVETRKRKRSSMDEDGPKQTPDEALKEAEALGKRARTEAKDKKADASVADLTSMFGNMGGKKRTTRRRKTRKHKSKSKKRGGR</sequence>
<proteinExistence type="predicted"/>
<accession>A0A6C0F0E2</accession>
<feature type="region of interest" description="Disordered" evidence="1">
    <location>
        <begin position="1"/>
        <end position="84"/>
    </location>
</feature>
<reference evidence="2" key="1">
    <citation type="journal article" date="2020" name="Nature">
        <title>Giant virus diversity and host interactions through global metagenomics.</title>
        <authorList>
            <person name="Schulz F."/>
            <person name="Roux S."/>
            <person name="Paez-Espino D."/>
            <person name="Jungbluth S."/>
            <person name="Walsh D.A."/>
            <person name="Denef V.J."/>
            <person name="McMahon K.D."/>
            <person name="Konstantinidis K.T."/>
            <person name="Eloe-Fadrosh E.A."/>
            <person name="Kyrpides N.C."/>
            <person name="Woyke T."/>
        </authorList>
    </citation>
    <scope>NUCLEOTIDE SEQUENCE</scope>
    <source>
        <strain evidence="2">GVMAG-M-3300009164-40</strain>
    </source>
</reference>
<feature type="compositionally biased region" description="Basic residues" evidence="1">
    <location>
        <begin position="1"/>
        <end position="10"/>
    </location>
</feature>
<evidence type="ECO:0000256" key="1">
    <source>
        <dbReference type="SAM" id="MobiDB-lite"/>
    </source>
</evidence>
<feature type="compositionally biased region" description="Basic residues" evidence="1">
    <location>
        <begin position="61"/>
        <end position="84"/>
    </location>
</feature>
<dbReference type="AlphaFoldDB" id="A0A6C0F0E2"/>
<organism evidence="2">
    <name type="scientific">viral metagenome</name>
    <dbReference type="NCBI Taxonomy" id="1070528"/>
    <lineage>
        <taxon>unclassified sequences</taxon>
        <taxon>metagenomes</taxon>
        <taxon>organismal metagenomes</taxon>
    </lineage>
</organism>